<comment type="caution">
    <text evidence="1">The sequence shown here is derived from an EMBL/GenBank/DDBJ whole genome shotgun (WGS) entry which is preliminary data.</text>
</comment>
<dbReference type="EMBL" id="VTVE01000004">
    <property type="protein sequence ID" value="NEX02476.1"/>
    <property type="molecule type" value="Genomic_DNA"/>
</dbReference>
<name>A0A6M0LJ91_PSEXY</name>
<reference evidence="1 2" key="1">
    <citation type="submission" date="2019-09" db="EMBL/GenBank/DDBJ databases">
        <authorList>
            <person name="Pidcock S.E."/>
            <person name="Huws S.A."/>
        </authorList>
    </citation>
    <scope>NUCLEOTIDE SEQUENCE [LARGE SCALE GENOMIC DNA]</scope>
    <source>
        <strain evidence="1 2">MZ8</strain>
    </source>
</reference>
<dbReference type="AlphaFoldDB" id="A0A6M0LJ91"/>
<accession>A0A6M0LJ91</accession>
<evidence type="ECO:0000313" key="1">
    <source>
        <dbReference type="EMBL" id="NEX02476.1"/>
    </source>
</evidence>
<gene>
    <name evidence="1" type="ORF">F0Q01_11360</name>
</gene>
<dbReference type="RefSeq" id="WP_090489540.1">
    <property type="nucleotide sequence ID" value="NZ_VTVE01000004.1"/>
</dbReference>
<organism evidence="1 2">
    <name type="scientific">Pseudobutyrivibrio xylanivorans</name>
    <dbReference type="NCBI Taxonomy" id="185007"/>
    <lineage>
        <taxon>Bacteria</taxon>
        <taxon>Bacillati</taxon>
        <taxon>Bacillota</taxon>
        <taxon>Clostridia</taxon>
        <taxon>Lachnospirales</taxon>
        <taxon>Lachnospiraceae</taxon>
        <taxon>Pseudobutyrivibrio</taxon>
    </lineage>
</organism>
<protein>
    <submittedName>
        <fullName evidence="1">Uncharacterized protein</fullName>
    </submittedName>
</protein>
<dbReference type="Proteomes" id="UP000473091">
    <property type="component" value="Unassembled WGS sequence"/>
</dbReference>
<evidence type="ECO:0000313" key="2">
    <source>
        <dbReference type="Proteomes" id="UP000473091"/>
    </source>
</evidence>
<sequence>MIDEMIKSIMSYPNGTSLKIFWEKQSLELIGTIDTVYESCNCLDEDDPNYMDYYACAMKVTKVNKASGDYDKKIGDLVEISIINCPDKIELLNDQVIWSKNAKNNYRK</sequence>
<proteinExistence type="predicted"/>
<reference evidence="1 2" key="2">
    <citation type="submission" date="2020-03" db="EMBL/GenBank/DDBJ databases">
        <title>Investigating the evolutionary divergence of the Butyrivibrio group.</title>
        <authorList>
            <person name="Skvortsov T."/>
            <person name="Santos F.G."/>
            <person name="Ting K.S."/>
            <person name="Creevey C.J."/>
        </authorList>
    </citation>
    <scope>NUCLEOTIDE SEQUENCE [LARGE SCALE GENOMIC DNA]</scope>
    <source>
        <strain evidence="1 2">MZ8</strain>
    </source>
</reference>